<proteinExistence type="predicted"/>
<dbReference type="EMBL" id="FN653052">
    <property type="protein sequence ID" value="CBY19616.1"/>
    <property type="molecule type" value="Genomic_DNA"/>
</dbReference>
<gene>
    <name evidence="1" type="ORF">GSOID_T00011040001</name>
    <name evidence="2" type="ORF">GSOID_T00023213001</name>
</gene>
<dbReference type="InterPro" id="IPR018790">
    <property type="entry name" value="DUF2358"/>
</dbReference>
<evidence type="ECO:0000313" key="3">
    <source>
        <dbReference type="Proteomes" id="UP000001307"/>
    </source>
</evidence>
<dbReference type="Pfam" id="PF10184">
    <property type="entry name" value="DUF2358"/>
    <property type="match status" value="1"/>
</dbReference>
<keyword evidence="3" id="KW-1185">Reference proteome</keyword>
<evidence type="ECO:0000313" key="1">
    <source>
        <dbReference type="EMBL" id="CBY19616.1"/>
    </source>
</evidence>
<reference evidence="1" key="1">
    <citation type="journal article" date="2010" name="Science">
        <title>Plasticity of animal genome architecture unmasked by rapid evolution of a pelagic tunicate.</title>
        <authorList>
            <person name="Denoeud F."/>
            <person name="Henriet S."/>
            <person name="Mungpakdee S."/>
            <person name="Aury J.M."/>
            <person name="Da Silva C."/>
            <person name="Brinkmann H."/>
            <person name="Mikhaleva J."/>
            <person name="Olsen L.C."/>
            <person name="Jubin C."/>
            <person name="Canestro C."/>
            <person name="Bouquet J.M."/>
            <person name="Danks G."/>
            <person name="Poulain J."/>
            <person name="Campsteijn C."/>
            <person name="Adamski M."/>
            <person name="Cross I."/>
            <person name="Yadetie F."/>
            <person name="Muffato M."/>
            <person name="Louis A."/>
            <person name="Butcher S."/>
            <person name="Tsagkogeorga G."/>
            <person name="Konrad A."/>
            <person name="Singh S."/>
            <person name="Jensen M.F."/>
            <person name="Cong E.H."/>
            <person name="Eikeseth-Otteraa H."/>
            <person name="Noel B."/>
            <person name="Anthouard V."/>
            <person name="Porcel B.M."/>
            <person name="Kachouri-Lafond R."/>
            <person name="Nishino A."/>
            <person name="Ugolini M."/>
            <person name="Chourrout P."/>
            <person name="Nishida H."/>
            <person name="Aasland R."/>
            <person name="Huzurbazar S."/>
            <person name="Westhof E."/>
            <person name="Delsuc F."/>
            <person name="Lehrach H."/>
            <person name="Reinhardt R."/>
            <person name="Weissenbach J."/>
            <person name="Roy S.W."/>
            <person name="Artiguenave F."/>
            <person name="Postlethwait J.H."/>
            <person name="Manak J.R."/>
            <person name="Thompson E.M."/>
            <person name="Jaillon O."/>
            <person name="Du Pasquier L."/>
            <person name="Boudinot P."/>
            <person name="Liberles D.A."/>
            <person name="Volff J.N."/>
            <person name="Philippe H."/>
            <person name="Lenhard B."/>
            <person name="Roest Crollius H."/>
            <person name="Wincker P."/>
            <person name="Chourrout D."/>
        </authorList>
    </citation>
    <scope>NUCLEOTIDE SEQUENCE [LARGE SCALE GENOMIC DNA]</scope>
</reference>
<name>E4XHQ9_OIKDI</name>
<organism evidence="1">
    <name type="scientific">Oikopleura dioica</name>
    <name type="common">Tunicate</name>
    <dbReference type="NCBI Taxonomy" id="34765"/>
    <lineage>
        <taxon>Eukaryota</taxon>
        <taxon>Metazoa</taxon>
        <taxon>Chordata</taxon>
        <taxon>Tunicata</taxon>
        <taxon>Appendicularia</taxon>
        <taxon>Copelata</taxon>
        <taxon>Oikopleuridae</taxon>
        <taxon>Oikopleura</taxon>
    </lineage>
</organism>
<dbReference type="InParanoid" id="E4XHQ9"/>
<dbReference type="PANTHER" id="PTHR31094:SF2">
    <property type="entry name" value="RIKEN CDNA 2310061I04 GENE"/>
    <property type="match status" value="1"/>
</dbReference>
<evidence type="ECO:0000313" key="2">
    <source>
        <dbReference type="EMBL" id="CBY41155.1"/>
    </source>
</evidence>
<dbReference type="AlphaFoldDB" id="E4XHQ9"/>
<sequence length="268" mass="30200">MSAQRGILNASRIKRRAAVNRTAGLQPVKPQRLPSLPYSPSQDLALISIEIDEVELDSMEKQFDLILDAFGTTSRDEARRSRKRRGISEQEHKLHKLHQKLREEIPLLLYPSYVYHDYEIYTKDCKLVIEYGLDSRREFKGVKSLRGGIEIAKTIVSAELSNPTVTLMSSDIKPRLGLLEFKWTVHGEERLKLLSAGKPKVYTFLSHLNVNDDGLVYKHTVTNIEIDKSAAISSRALLAIPFGVGLAGAAGRNSDEFEKLSEKDLDKL</sequence>
<dbReference type="PANTHER" id="PTHR31094">
    <property type="entry name" value="RIKEN CDNA 2310061I04 GENE"/>
    <property type="match status" value="1"/>
</dbReference>
<accession>E4XHQ9</accession>
<dbReference type="EMBL" id="FN656293">
    <property type="protein sequence ID" value="CBY41155.1"/>
    <property type="molecule type" value="Genomic_DNA"/>
</dbReference>
<dbReference type="Proteomes" id="UP000001307">
    <property type="component" value="Unassembled WGS sequence"/>
</dbReference>
<dbReference type="Proteomes" id="UP000011014">
    <property type="component" value="Unassembled WGS sequence"/>
</dbReference>
<protein>
    <submittedName>
        <fullName evidence="1">Uncharacterized protein</fullName>
    </submittedName>
</protein>